<evidence type="ECO:0000256" key="1">
    <source>
        <dbReference type="ARBA" id="ARBA00034773"/>
    </source>
</evidence>
<sequence length="208" mass="23009">MDSTSYCDRRSDRFLGLFSFSPSPATAGEELNEAEVFWTSDDFTEPEETNNNRLAFSRPLKSGILAVLPEPDRPTQVLYRMPSLPSLSKPIPSIPRPALQSQTSDVGGQTQSVPSRRFQQHSAPMKVPVLSKAMMMERRSNLGDLADVADDGDGGDEEMLPPHELVARGSEVSARTTFSVLEGVGRTLKGRDLRQVRNAIWRKTGFLD</sequence>
<dbReference type="AlphaFoldDB" id="A0AAW1WDI9"/>
<protein>
    <recommendedName>
        <fullName evidence="5">Senescence regulator S40</fullName>
    </recommendedName>
</protein>
<dbReference type="PANTHER" id="PTHR33083">
    <property type="entry name" value="EXPRESSED PROTEIN"/>
    <property type="match status" value="1"/>
</dbReference>
<feature type="compositionally biased region" description="Polar residues" evidence="2">
    <location>
        <begin position="99"/>
        <end position="114"/>
    </location>
</feature>
<evidence type="ECO:0000313" key="3">
    <source>
        <dbReference type="EMBL" id="KAK9921347.1"/>
    </source>
</evidence>
<feature type="region of interest" description="Disordered" evidence="2">
    <location>
        <begin position="89"/>
        <end position="123"/>
    </location>
</feature>
<dbReference type="EMBL" id="JBEDUW010000006">
    <property type="protein sequence ID" value="KAK9921347.1"/>
    <property type="molecule type" value="Genomic_DNA"/>
</dbReference>
<proteinExistence type="inferred from homology"/>
<name>A0AAW1WDI9_RUBAR</name>
<evidence type="ECO:0008006" key="5">
    <source>
        <dbReference type="Google" id="ProtNLM"/>
    </source>
</evidence>
<comment type="caution">
    <text evidence="3">The sequence shown here is derived from an EMBL/GenBank/DDBJ whole genome shotgun (WGS) entry which is preliminary data.</text>
</comment>
<comment type="similarity">
    <text evidence="1">Belongs to the senescence regulator S40 family.</text>
</comment>
<keyword evidence="4" id="KW-1185">Reference proteome</keyword>
<dbReference type="PANTHER" id="PTHR33083:SF116">
    <property type="entry name" value="OS04G0413900 PROTEIN"/>
    <property type="match status" value="1"/>
</dbReference>
<dbReference type="GO" id="GO:0010150">
    <property type="term" value="P:leaf senescence"/>
    <property type="evidence" value="ECO:0007669"/>
    <property type="project" value="UniProtKB-ARBA"/>
</dbReference>
<accession>A0AAW1WDI9</accession>
<dbReference type="Proteomes" id="UP001457282">
    <property type="component" value="Unassembled WGS sequence"/>
</dbReference>
<organism evidence="3 4">
    <name type="scientific">Rubus argutus</name>
    <name type="common">Southern blackberry</name>
    <dbReference type="NCBI Taxonomy" id="59490"/>
    <lineage>
        <taxon>Eukaryota</taxon>
        <taxon>Viridiplantae</taxon>
        <taxon>Streptophyta</taxon>
        <taxon>Embryophyta</taxon>
        <taxon>Tracheophyta</taxon>
        <taxon>Spermatophyta</taxon>
        <taxon>Magnoliopsida</taxon>
        <taxon>eudicotyledons</taxon>
        <taxon>Gunneridae</taxon>
        <taxon>Pentapetalae</taxon>
        <taxon>rosids</taxon>
        <taxon>fabids</taxon>
        <taxon>Rosales</taxon>
        <taxon>Rosaceae</taxon>
        <taxon>Rosoideae</taxon>
        <taxon>Rosoideae incertae sedis</taxon>
        <taxon>Rubus</taxon>
    </lineage>
</organism>
<dbReference type="InterPro" id="IPR007608">
    <property type="entry name" value="Senescence_reg_S40"/>
</dbReference>
<reference evidence="3 4" key="1">
    <citation type="journal article" date="2023" name="G3 (Bethesda)">
        <title>A chromosome-length genome assembly and annotation of blackberry (Rubus argutus, cv. 'Hillquist').</title>
        <authorList>
            <person name="Bruna T."/>
            <person name="Aryal R."/>
            <person name="Dudchenko O."/>
            <person name="Sargent D.J."/>
            <person name="Mead D."/>
            <person name="Buti M."/>
            <person name="Cavallini A."/>
            <person name="Hytonen T."/>
            <person name="Andres J."/>
            <person name="Pham M."/>
            <person name="Weisz D."/>
            <person name="Mascagni F."/>
            <person name="Usai G."/>
            <person name="Natali L."/>
            <person name="Bassil N."/>
            <person name="Fernandez G.E."/>
            <person name="Lomsadze A."/>
            <person name="Armour M."/>
            <person name="Olukolu B."/>
            <person name="Poorten T."/>
            <person name="Britton C."/>
            <person name="Davik J."/>
            <person name="Ashrafi H."/>
            <person name="Aiden E.L."/>
            <person name="Borodovsky M."/>
            <person name="Worthington M."/>
        </authorList>
    </citation>
    <scope>NUCLEOTIDE SEQUENCE [LARGE SCALE GENOMIC DNA]</scope>
    <source>
        <strain evidence="3">PI 553951</strain>
    </source>
</reference>
<dbReference type="Pfam" id="PF04520">
    <property type="entry name" value="Senescence_reg"/>
    <property type="match status" value="1"/>
</dbReference>
<evidence type="ECO:0000256" key="2">
    <source>
        <dbReference type="SAM" id="MobiDB-lite"/>
    </source>
</evidence>
<gene>
    <name evidence="3" type="ORF">M0R45_029858</name>
</gene>
<evidence type="ECO:0000313" key="4">
    <source>
        <dbReference type="Proteomes" id="UP001457282"/>
    </source>
</evidence>